<keyword evidence="3 6" id="KW-1133">Transmembrane helix</keyword>
<feature type="transmembrane region" description="Helical" evidence="6">
    <location>
        <begin position="305"/>
        <end position="325"/>
    </location>
</feature>
<keyword evidence="2 5" id="KW-0812">Transmembrane</keyword>
<evidence type="ECO:0000256" key="1">
    <source>
        <dbReference type="ARBA" id="ARBA00004127"/>
    </source>
</evidence>
<dbReference type="InterPro" id="IPR003945">
    <property type="entry name" value="NU5C-like"/>
</dbReference>
<sequence length="610" mass="65695">MLPWLLLLLPLCSAAVNQLYLKRNAFLASMLSVASVVVTLIVSFLLLGKTDGGPSYSWISIGDFQLPIQLKLDALSTGMMIVVTGIGALVHIFSLAYMAEDGAKARFFTCLSLFMFSMTGIVLAGNFIMTFIFWELVGLSSYLLIGHWYEKDSAADAANKAFMVNRVGDFGFLIGILLTFGLTGTFVFDDMKVGLNNFAALHPDLVGGLLAAAILCVFCGAVGKSAQMPLHVWLPDAMEGPTPVSALIHAATMVAAGVYMLFRVQLSLGAEAFEGVAGNAIAWVGGFTSLCAALMATQQNDIKRVLAYSTLSQLGYMVMAVGLGGAEAGMFHLFTHAWFKALLFLGSGAVIYACHHEQDIWKMGGLIKKMPITTLTFAIGTAALIAVPFVTSGFYSKEEILATAYAKNKILFGIAVFVAFLTTFYMTRAFVVAFLGKPRDHGSDHAHEVGPLMLAPLCLLALMAIGSSWLTKPLSAVDPRLIHHAEEHAEGHLLILGLSAAALVLGLLAGFLLYRGKDKDPIDLPLLQNRFYIDVVYEKGVVKLLQDGLAALIHFLDVWVINGLLVGGSARLSQSFGNLFRRAQAGNLQGYAFLLGIGVVLVIYFTTFWN</sequence>
<dbReference type="GO" id="GO:0015990">
    <property type="term" value="P:electron transport coupled proton transport"/>
    <property type="evidence" value="ECO:0007669"/>
    <property type="project" value="TreeGrafter"/>
</dbReference>
<dbReference type="Gene3D" id="1.20.5.2700">
    <property type="match status" value="1"/>
</dbReference>
<dbReference type="GO" id="GO:0003954">
    <property type="term" value="F:NADH dehydrogenase activity"/>
    <property type="evidence" value="ECO:0007669"/>
    <property type="project" value="TreeGrafter"/>
</dbReference>
<feature type="transmembrane region" description="Helical" evidence="6">
    <location>
        <begin position="375"/>
        <end position="395"/>
    </location>
</feature>
<feature type="transmembrane region" description="Helical" evidence="6">
    <location>
        <begin position="243"/>
        <end position="262"/>
    </location>
</feature>
<evidence type="ECO:0000256" key="3">
    <source>
        <dbReference type="ARBA" id="ARBA00022989"/>
    </source>
</evidence>
<dbReference type="RefSeq" id="WP_184014701.1">
    <property type="nucleotide sequence ID" value="NZ_JACHFD010000001.1"/>
</dbReference>
<feature type="transmembrane region" description="Helical" evidence="6">
    <location>
        <begin position="79"/>
        <end position="99"/>
    </location>
</feature>
<dbReference type="GO" id="GO:0012505">
    <property type="term" value="C:endomembrane system"/>
    <property type="evidence" value="ECO:0007669"/>
    <property type="project" value="UniProtKB-SubCell"/>
</dbReference>
<dbReference type="Proteomes" id="UP000557717">
    <property type="component" value="Unassembled WGS sequence"/>
</dbReference>
<dbReference type="GO" id="GO:0042773">
    <property type="term" value="P:ATP synthesis coupled electron transport"/>
    <property type="evidence" value="ECO:0007669"/>
    <property type="project" value="InterPro"/>
</dbReference>
<protein>
    <submittedName>
        <fullName evidence="9">NADH-quinone oxidoreductase subunit L</fullName>
    </submittedName>
</protein>
<feature type="domain" description="NADH:quinone oxidoreductase/Mrp antiporter transmembrane" evidence="7">
    <location>
        <begin position="124"/>
        <end position="422"/>
    </location>
</feature>
<feature type="transmembrane region" description="Helical" evidence="6">
    <location>
        <begin position="337"/>
        <end position="354"/>
    </location>
</feature>
<dbReference type="GO" id="GO:0008137">
    <property type="term" value="F:NADH dehydrogenase (ubiquinone) activity"/>
    <property type="evidence" value="ECO:0007669"/>
    <property type="project" value="InterPro"/>
</dbReference>
<reference evidence="9 10" key="1">
    <citation type="submission" date="2020-08" db="EMBL/GenBank/DDBJ databases">
        <title>Genomic Encyclopedia of Type Strains, Phase IV (KMG-IV): sequencing the most valuable type-strain genomes for metagenomic binning, comparative biology and taxonomic classification.</title>
        <authorList>
            <person name="Goeker M."/>
        </authorList>
    </citation>
    <scope>NUCLEOTIDE SEQUENCE [LARGE SCALE GENOMIC DNA]</scope>
    <source>
        <strain evidence="9 10">YC6886</strain>
    </source>
</reference>
<organism evidence="9 10">
    <name type="scientific">Haloferula luteola</name>
    <dbReference type="NCBI Taxonomy" id="595692"/>
    <lineage>
        <taxon>Bacteria</taxon>
        <taxon>Pseudomonadati</taxon>
        <taxon>Verrucomicrobiota</taxon>
        <taxon>Verrucomicrobiia</taxon>
        <taxon>Verrucomicrobiales</taxon>
        <taxon>Verrucomicrobiaceae</taxon>
        <taxon>Haloferula</taxon>
    </lineage>
</organism>
<dbReference type="NCBIfam" id="NF005141">
    <property type="entry name" value="PRK06590.1"/>
    <property type="match status" value="1"/>
</dbReference>
<accession>A0A840UYE4</accession>
<evidence type="ECO:0000256" key="5">
    <source>
        <dbReference type="RuleBase" id="RU000320"/>
    </source>
</evidence>
<dbReference type="NCBIfam" id="TIGR01974">
    <property type="entry name" value="NDH_I_L"/>
    <property type="match status" value="1"/>
</dbReference>
<dbReference type="InterPro" id="IPR001516">
    <property type="entry name" value="Proton_antipo_N"/>
</dbReference>
<comment type="caution">
    <text evidence="9">The sequence shown here is derived from an EMBL/GenBank/DDBJ whole genome shotgun (WGS) entry which is preliminary data.</text>
</comment>
<feature type="transmembrane region" description="Helical" evidence="6">
    <location>
        <begin position="24"/>
        <end position="47"/>
    </location>
</feature>
<evidence type="ECO:0000256" key="6">
    <source>
        <dbReference type="SAM" id="Phobius"/>
    </source>
</evidence>
<name>A0A840UYE4_9BACT</name>
<comment type="subcellular location">
    <subcellularLocation>
        <location evidence="1">Endomembrane system</location>
        <topology evidence="1">Multi-pass membrane protein</topology>
    </subcellularLocation>
    <subcellularLocation>
        <location evidence="5">Membrane</location>
        <topology evidence="5">Multi-pass membrane protein</topology>
    </subcellularLocation>
</comment>
<dbReference type="InterPro" id="IPR001750">
    <property type="entry name" value="ND/Mrp_TM"/>
</dbReference>
<dbReference type="EMBL" id="JACHFD010000001">
    <property type="protein sequence ID" value="MBB5349846.1"/>
    <property type="molecule type" value="Genomic_DNA"/>
</dbReference>
<evidence type="ECO:0000259" key="8">
    <source>
        <dbReference type="Pfam" id="PF00662"/>
    </source>
</evidence>
<proteinExistence type="predicted"/>
<feature type="transmembrane region" description="Helical" evidence="6">
    <location>
        <begin position="200"/>
        <end position="223"/>
    </location>
</feature>
<dbReference type="AlphaFoldDB" id="A0A840UYE4"/>
<evidence type="ECO:0000256" key="4">
    <source>
        <dbReference type="ARBA" id="ARBA00023136"/>
    </source>
</evidence>
<feature type="domain" description="NADH-Ubiquinone oxidoreductase (complex I) chain 5 N-terminal" evidence="8">
    <location>
        <begin position="58"/>
        <end position="108"/>
    </location>
</feature>
<feature type="transmembrane region" description="Helical" evidence="6">
    <location>
        <begin position="452"/>
        <end position="471"/>
    </location>
</feature>
<keyword evidence="4 6" id="KW-0472">Membrane</keyword>
<evidence type="ECO:0000313" key="9">
    <source>
        <dbReference type="EMBL" id="MBB5349846.1"/>
    </source>
</evidence>
<feature type="transmembrane region" description="Helical" evidence="6">
    <location>
        <begin position="105"/>
        <end position="124"/>
    </location>
</feature>
<gene>
    <name evidence="9" type="ORF">HNR46_000067</name>
</gene>
<feature type="transmembrane region" description="Helical" evidence="6">
    <location>
        <begin position="170"/>
        <end position="188"/>
    </location>
</feature>
<evidence type="ECO:0000313" key="10">
    <source>
        <dbReference type="Proteomes" id="UP000557717"/>
    </source>
</evidence>
<feature type="transmembrane region" description="Helical" evidence="6">
    <location>
        <begin position="491"/>
        <end position="514"/>
    </location>
</feature>
<feature type="transmembrane region" description="Helical" evidence="6">
    <location>
        <begin position="590"/>
        <end position="609"/>
    </location>
</feature>
<dbReference type="InterPro" id="IPR018393">
    <property type="entry name" value="NADHpl_OxRdtase_5_subgr"/>
</dbReference>
<dbReference type="PANTHER" id="PTHR42829:SF2">
    <property type="entry name" value="NADH-UBIQUINONE OXIDOREDUCTASE CHAIN 5"/>
    <property type="match status" value="1"/>
</dbReference>
<feature type="transmembrane region" description="Helical" evidence="6">
    <location>
        <begin position="549"/>
        <end position="570"/>
    </location>
</feature>
<dbReference type="PRINTS" id="PR01434">
    <property type="entry name" value="NADHDHGNASE5"/>
</dbReference>
<feature type="transmembrane region" description="Helical" evidence="6">
    <location>
        <begin position="410"/>
        <end position="431"/>
    </location>
</feature>
<evidence type="ECO:0000259" key="7">
    <source>
        <dbReference type="Pfam" id="PF00361"/>
    </source>
</evidence>
<dbReference type="PANTHER" id="PTHR42829">
    <property type="entry name" value="NADH-UBIQUINONE OXIDOREDUCTASE CHAIN 5"/>
    <property type="match status" value="1"/>
</dbReference>
<dbReference type="Pfam" id="PF00662">
    <property type="entry name" value="Proton_antipo_N"/>
    <property type="match status" value="1"/>
</dbReference>
<dbReference type="Pfam" id="PF00361">
    <property type="entry name" value="Proton_antipo_M"/>
    <property type="match status" value="1"/>
</dbReference>
<evidence type="ECO:0000256" key="2">
    <source>
        <dbReference type="ARBA" id="ARBA00022692"/>
    </source>
</evidence>
<dbReference type="GO" id="GO:0016020">
    <property type="term" value="C:membrane"/>
    <property type="evidence" value="ECO:0007669"/>
    <property type="project" value="UniProtKB-SubCell"/>
</dbReference>
<keyword evidence="10" id="KW-1185">Reference proteome</keyword>
<dbReference type="PRINTS" id="PR01435">
    <property type="entry name" value="NPOXDRDTASE5"/>
</dbReference>